<accession>A0A317E5J3</accession>
<feature type="transmembrane region" description="Helical" evidence="5">
    <location>
        <begin position="328"/>
        <end position="348"/>
    </location>
</feature>
<gene>
    <name evidence="7" type="ORF">DKG74_13610</name>
</gene>
<dbReference type="InterPro" id="IPR011701">
    <property type="entry name" value="MFS"/>
</dbReference>
<name>A0A317E5J3_9PROT</name>
<keyword evidence="8" id="KW-1185">Reference proteome</keyword>
<dbReference type="OrthoDB" id="9810941at2"/>
<evidence type="ECO:0000256" key="4">
    <source>
        <dbReference type="ARBA" id="ARBA00023136"/>
    </source>
</evidence>
<feature type="transmembrane region" description="Helical" evidence="5">
    <location>
        <begin position="94"/>
        <end position="121"/>
    </location>
</feature>
<dbReference type="InterPro" id="IPR051788">
    <property type="entry name" value="MFS_Transporter"/>
</dbReference>
<comment type="subcellular location">
    <subcellularLocation>
        <location evidence="1">Membrane</location>
        <topology evidence="1">Multi-pass membrane protein</topology>
    </subcellularLocation>
</comment>
<dbReference type="PROSITE" id="PS50850">
    <property type="entry name" value="MFS"/>
    <property type="match status" value="1"/>
</dbReference>
<evidence type="ECO:0000256" key="2">
    <source>
        <dbReference type="ARBA" id="ARBA00022692"/>
    </source>
</evidence>
<feature type="transmembrane region" description="Helical" evidence="5">
    <location>
        <begin position="354"/>
        <end position="373"/>
    </location>
</feature>
<dbReference type="InterPro" id="IPR036259">
    <property type="entry name" value="MFS_trans_sf"/>
</dbReference>
<dbReference type="Gene3D" id="1.20.1250.20">
    <property type="entry name" value="MFS general substrate transporter like domains"/>
    <property type="match status" value="2"/>
</dbReference>
<evidence type="ECO:0000313" key="7">
    <source>
        <dbReference type="EMBL" id="PWR21460.1"/>
    </source>
</evidence>
<feature type="domain" description="Major facilitator superfamily (MFS) profile" evidence="6">
    <location>
        <begin position="204"/>
        <end position="378"/>
    </location>
</feature>
<dbReference type="Pfam" id="PF07690">
    <property type="entry name" value="MFS_1"/>
    <property type="match status" value="1"/>
</dbReference>
<keyword evidence="4 5" id="KW-0472">Membrane</keyword>
<dbReference type="PROSITE" id="PS51257">
    <property type="entry name" value="PROKAR_LIPOPROTEIN"/>
    <property type="match status" value="1"/>
</dbReference>
<keyword evidence="3 5" id="KW-1133">Transmembrane helix</keyword>
<evidence type="ECO:0000256" key="3">
    <source>
        <dbReference type="ARBA" id="ARBA00022989"/>
    </source>
</evidence>
<feature type="transmembrane region" description="Helical" evidence="5">
    <location>
        <begin position="133"/>
        <end position="156"/>
    </location>
</feature>
<dbReference type="GO" id="GO:0016020">
    <property type="term" value="C:membrane"/>
    <property type="evidence" value="ECO:0007669"/>
    <property type="project" value="UniProtKB-SubCell"/>
</dbReference>
<dbReference type="InterPro" id="IPR020846">
    <property type="entry name" value="MFS_dom"/>
</dbReference>
<dbReference type="GO" id="GO:0022857">
    <property type="term" value="F:transmembrane transporter activity"/>
    <property type="evidence" value="ECO:0007669"/>
    <property type="project" value="InterPro"/>
</dbReference>
<dbReference type="Proteomes" id="UP000245461">
    <property type="component" value="Unassembled WGS sequence"/>
</dbReference>
<feature type="transmembrane region" description="Helical" evidence="5">
    <location>
        <begin position="234"/>
        <end position="254"/>
    </location>
</feature>
<proteinExistence type="predicted"/>
<dbReference type="PANTHER" id="PTHR23514">
    <property type="entry name" value="BYPASS OF STOP CODON PROTEIN 6"/>
    <property type="match status" value="1"/>
</dbReference>
<feature type="transmembrane region" description="Helical" evidence="5">
    <location>
        <begin position="67"/>
        <end position="88"/>
    </location>
</feature>
<dbReference type="AlphaFoldDB" id="A0A317E5J3"/>
<dbReference type="RefSeq" id="WP_109906686.1">
    <property type="nucleotide sequence ID" value="NZ_QGLE01000007.1"/>
</dbReference>
<evidence type="ECO:0000313" key="8">
    <source>
        <dbReference type="Proteomes" id="UP000245461"/>
    </source>
</evidence>
<feature type="transmembrane region" description="Helical" evidence="5">
    <location>
        <begin position="266"/>
        <end position="289"/>
    </location>
</feature>
<feature type="transmembrane region" description="Helical" evidence="5">
    <location>
        <begin position="41"/>
        <end position="60"/>
    </location>
</feature>
<dbReference type="SUPFAM" id="SSF103473">
    <property type="entry name" value="MFS general substrate transporter"/>
    <property type="match status" value="1"/>
</dbReference>
<evidence type="ECO:0000256" key="1">
    <source>
        <dbReference type="ARBA" id="ARBA00004141"/>
    </source>
</evidence>
<protein>
    <submittedName>
        <fullName evidence="7">MFS transporter</fullName>
    </submittedName>
</protein>
<keyword evidence="2 5" id="KW-0812">Transmembrane</keyword>
<feature type="transmembrane region" description="Helical" evidence="5">
    <location>
        <begin position="162"/>
        <end position="183"/>
    </location>
</feature>
<dbReference type="CDD" id="cd17393">
    <property type="entry name" value="MFS_MosC_like"/>
    <property type="match status" value="1"/>
</dbReference>
<evidence type="ECO:0000256" key="5">
    <source>
        <dbReference type="SAM" id="Phobius"/>
    </source>
</evidence>
<evidence type="ECO:0000259" key="6">
    <source>
        <dbReference type="PROSITE" id="PS50850"/>
    </source>
</evidence>
<dbReference type="PANTHER" id="PTHR23514:SF13">
    <property type="entry name" value="INNER MEMBRANE PROTEIN YBJJ"/>
    <property type="match status" value="1"/>
</dbReference>
<reference evidence="7 8" key="1">
    <citation type="submission" date="2018-05" db="EMBL/GenBank/DDBJ databases">
        <title>Zavarzinia sp. HR-AS.</title>
        <authorList>
            <person name="Lee Y."/>
            <person name="Jeon C.O."/>
        </authorList>
    </citation>
    <scope>NUCLEOTIDE SEQUENCE [LARGE SCALE GENOMIC DNA]</scope>
    <source>
        <strain evidence="7 8">HR-AS</strain>
    </source>
</reference>
<sequence length="378" mass="37366">MVVNTRRLAVSAAFGAAGIGLGAWGACLPLIKQGLALSDGELGSALLCFALGAMLVMPVIGRLAVRVGGGLLGLVGGCGFALALMATAQAPGLAVLAACILLMGLCFGALDVAMNLLAAAVERAAQVPIMASFHAAYSIGLLGGAILSGALFGAGFGAAGTLFVACALIFAIFAIAGLAMRPIAIVGEGGGSGAPRRQLLRDPVVLAMGGLAFLAFFVEGAMADWAAIYVVQQVGLDSGGGAVAFSLFAAAMAVGRIGGGRLQRALGPVATIGLSAILAILGLGAAAAFPAAFVVLPAFALVGFGIANIIPVVFSAAGRQGGDRATRIFPAVVGIGYVGVMVGPPVIGAIAEHFTLRGSLFVLVLALSVVLLFRRRVA</sequence>
<comment type="caution">
    <text evidence="7">The sequence shown here is derived from an EMBL/GenBank/DDBJ whole genome shotgun (WGS) entry which is preliminary data.</text>
</comment>
<organism evidence="7 8">
    <name type="scientific">Zavarzinia aquatilis</name>
    <dbReference type="NCBI Taxonomy" id="2211142"/>
    <lineage>
        <taxon>Bacteria</taxon>
        <taxon>Pseudomonadati</taxon>
        <taxon>Pseudomonadota</taxon>
        <taxon>Alphaproteobacteria</taxon>
        <taxon>Rhodospirillales</taxon>
        <taxon>Zavarziniaceae</taxon>
        <taxon>Zavarzinia</taxon>
    </lineage>
</organism>
<feature type="transmembrane region" description="Helical" evidence="5">
    <location>
        <begin position="204"/>
        <end position="228"/>
    </location>
</feature>
<dbReference type="EMBL" id="QGLE01000007">
    <property type="protein sequence ID" value="PWR21460.1"/>
    <property type="molecule type" value="Genomic_DNA"/>
</dbReference>
<feature type="transmembrane region" description="Helical" evidence="5">
    <location>
        <begin position="295"/>
        <end position="316"/>
    </location>
</feature>